<evidence type="ECO:0000313" key="3">
    <source>
        <dbReference type="EMBL" id="GGF13944.1"/>
    </source>
</evidence>
<organism evidence="3 4">
    <name type="scientific">Williamsia phyllosphaerae</name>
    <dbReference type="NCBI Taxonomy" id="885042"/>
    <lineage>
        <taxon>Bacteria</taxon>
        <taxon>Bacillati</taxon>
        <taxon>Actinomycetota</taxon>
        <taxon>Actinomycetes</taxon>
        <taxon>Mycobacteriales</taxon>
        <taxon>Nocardiaceae</taxon>
        <taxon>Williamsia</taxon>
    </lineage>
</organism>
<protein>
    <recommendedName>
        <fullName evidence="2">YqeB PH domain-containing protein</fullName>
    </recommendedName>
</protein>
<evidence type="ECO:0000259" key="2">
    <source>
        <dbReference type="Pfam" id="PF23494"/>
    </source>
</evidence>
<dbReference type="Proteomes" id="UP000632454">
    <property type="component" value="Unassembled WGS sequence"/>
</dbReference>
<evidence type="ECO:0000313" key="4">
    <source>
        <dbReference type="Proteomes" id="UP000632454"/>
    </source>
</evidence>
<evidence type="ECO:0000256" key="1">
    <source>
        <dbReference type="SAM" id="Phobius"/>
    </source>
</evidence>
<keyword evidence="1" id="KW-1133">Transmembrane helix</keyword>
<gene>
    <name evidence="3" type="ORF">GCM10007298_07430</name>
</gene>
<keyword evidence="1" id="KW-0812">Transmembrane</keyword>
<comment type="caution">
    <text evidence="3">The sequence shown here is derived from an EMBL/GenBank/DDBJ whole genome shotgun (WGS) entry which is preliminary data.</text>
</comment>
<sequence length="161" mass="17525">MGFHKPTETVLGVEAGDRNWAIGFGAAIGVAIGALLPLVWNSIDDADWVPAHDLVSAIMSVDITAIAFLRPAALAAVGAVLMWIWAVTQPRLTISDDEIIFEHKGSERVIRREQVSGAYLDGSAIVIDSADGRRLFDEDVEGAKKRAGEAFRRHGYPWESR</sequence>
<dbReference type="RefSeq" id="WP_188486994.1">
    <property type="nucleotide sequence ID" value="NZ_BMCS01000001.1"/>
</dbReference>
<proteinExistence type="predicted"/>
<name>A0ABQ1U9J1_9NOCA</name>
<feature type="domain" description="YqeB PH" evidence="2">
    <location>
        <begin position="9"/>
        <end position="159"/>
    </location>
</feature>
<feature type="transmembrane region" description="Helical" evidence="1">
    <location>
        <begin position="20"/>
        <end position="43"/>
    </location>
</feature>
<dbReference type="Pfam" id="PF23494">
    <property type="entry name" value="bPH_10"/>
    <property type="match status" value="1"/>
</dbReference>
<reference evidence="4" key="1">
    <citation type="journal article" date="2019" name="Int. J. Syst. Evol. Microbiol.">
        <title>The Global Catalogue of Microorganisms (GCM) 10K type strain sequencing project: providing services to taxonomists for standard genome sequencing and annotation.</title>
        <authorList>
            <consortium name="The Broad Institute Genomics Platform"/>
            <consortium name="The Broad Institute Genome Sequencing Center for Infectious Disease"/>
            <person name="Wu L."/>
            <person name="Ma J."/>
        </authorList>
    </citation>
    <scope>NUCLEOTIDE SEQUENCE [LARGE SCALE GENOMIC DNA]</scope>
    <source>
        <strain evidence="4">CCM 7855</strain>
    </source>
</reference>
<feature type="transmembrane region" description="Helical" evidence="1">
    <location>
        <begin position="63"/>
        <end position="85"/>
    </location>
</feature>
<dbReference type="InterPro" id="IPR057798">
    <property type="entry name" value="PH_YqeB"/>
</dbReference>
<accession>A0ABQ1U9J1</accession>
<dbReference type="EMBL" id="BMCS01000001">
    <property type="protein sequence ID" value="GGF13944.1"/>
    <property type="molecule type" value="Genomic_DNA"/>
</dbReference>
<keyword evidence="4" id="KW-1185">Reference proteome</keyword>
<keyword evidence="1" id="KW-0472">Membrane</keyword>